<dbReference type="InterPro" id="IPR036460">
    <property type="entry name" value="Cu_amine_oxidase_C_sf"/>
</dbReference>
<reference evidence="2" key="1">
    <citation type="journal article" date="2023" name="Mol. Phylogenet. Evol.">
        <title>Genome-scale phylogeny and comparative genomics of the fungal order Sordariales.</title>
        <authorList>
            <person name="Hensen N."/>
            <person name="Bonometti L."/>
            <person name="Westerberg I."/>
            <person name="Brannstrom I.O."/>
            <person name="Guillou S."/>
            <person name="Cros-Aarteil S."/>
            <person name="Calhoun S."/>
            <person name="Haridas S."/>
            <person name="Kuo A."/>
            <person name="Mondo S."/>
            <person name="Pangilinan J."/>
            <person name="Riley R."/>
            <person name="LaButti K."/>
            <person name="Andreopoulos B."/>
            <person name="Lipzen A."/>
            <person name="Chen C."/>
            <person name="Yan M."/>
            <person name="Daum C."/>
            <person name="Ng V."/>
            <person name="Clum A."/>
            <person name="Steindorff A."/>
            <person name="Ohm R.A."/>
            <person name="Martin F."/>
            <person name="Silar P."/>
            <person name="Natvig D.O."/>
            <person name="Lalanne C."/>
            <person name="Gautier V."/>
            <person name="Ament-Velasquez S.L."/>
            <person name="Kruys A."/>
            <person name="Hutchinson M.I."/>
            <person name="Powell A.J."/>
            <person name="Barry K."/>
            <person name="Miller A.N."/>
            <person name="Grigoriev I.V."/>
            <person name="Debuchy R."/>
            <person name="Gladieux P."/>
            <person name="Hiltunen Thoren M."/>
            <person name="Johannesson H."/>
        </authorList>
    </citation>
    <scope>NUCLEOTIDE SEQUENCE</scope>
    <source>
        <strain evidence="2">PSN293</strain>
    </source>
</reference>
<proteinExistence type="predicted"/>
<dbReference type="GO" id="GO:0009308">
    <property type="term" value="P:amine metabolic process"/>
    <property type="evidence" value="ECO:0007669"/>
    <property type="project" value="InterPro"/>
</dbReference>
<feature type="chain" id="PRO_5042981833" evidence="1">
    <location>
        <begin position="19"/>
        <end position="564"/>
    </location>
</feature>
<gene>
    <name evidence="2" type="ORF">QBC37DRAFT_291128</name>
</gene>
<comment type="caution">
    <text evidence="2">The sequence shown here is derived from an EMBL/GenBank/DDBJ whole genome shotgun (WGS) entry which is preliminary data.</text>
</comment>
<sequence>MLHPAFIAFLAWLPLTLCNPAPDEQIPLTLPQLTVPIAVKVEKIGFNNARLQEAVTQALSSNQVFGVLNESDHRVLRVDFSESSSNCNGKVVSPESFKAEVYDYTNGRAVYLNGDVFSPSSSVSLEETGTQPLPSAEEVAEAARIAGYSTEAIVFAAMPPVIPRTFSNGTSHRVLHIMAREKDEKTTKQFYVNLSNKTVEINPHSSSSAESAAPTCHAPVEAGQSVTPRGTPGQALVTISQGDTILWTMEITRPSASSGNAGSGVELRNVRYKGRVVLYQAHVPILNVEYKQSVPGCGPTYRDWQNEEYPLTCPGVDVPGVPGFRICTAPPTTIVDPPNNDGGDFKGVAIYADQSTRTVVIKSQLRAGWYRYTSEWRLAVDGTLSPRFGFGGVYWPSSGCICVPHHHHVYWRLDFDIETSQGNKVTEVNRFLSFPPGSPGQITRNDIVYEVQRPRSPLIPRRHWEVSNIQTGRSYGLYPGSGDGKADAYGVGDLWVLKYRGTPEEVDDGVVADTGAHISKFVNSESVLDADVVVWYAAHFLHDESHEAPGGSHIVGPTIRPIRW</sequence>
<keyword evidence="3" id="KW-1185">Reference proteome</keyword>
<protein>
    <submittedName>
        <fullName evidence="2">Copper amine oxidase</fullName>
    </submittedName>
</protein>
<reference evidence="2" key="2">
    <citation type="submission" date="2023-05" db="EMBL/GenBank/DDBJ databases">
        <authorList>
            <consortium name="Lawrence Berkeley National Laboratory"/>
            <person name="Steindorff A."/>
            <person name="Hensen N."/>
            <person name="Bonometti L."/>
            <person name="Westerberg I."/>
            <person name="Brannstrom I.O."/>
            <person name="Guillou S."/>
            <person name="Cros-Aarteil S."/>
            <person name="Calhoun S."/>
            <person name="Haridas S."/>
            <person name="Kuo A."/>
            <person name="Mondo S."/>
            <person name="Pangilinan J."/>
            <person name="Riley R."/>
            <person name="Labutti K."/>
            <person name="Andreopoulos B."/>
            <person name="Lipzen A."/>
            <person name="Chen C."/>
            <person name="Yanf M."/>
            <person name="Daum C."/>
            <person name="Ng V."/>
            <person name="Clum A."/>
            <person name="Ohm R."/>
            <person name="Martin F."/>
            <person name="Silar P."/>
            <person name="Natvig D."/>
            <person name="Lalanne C."/>
            <person name="Gautier V."/>
            <person name="Ament-Velasquez S.L."/>
            <person name="Kruys A."/>
            <person name="Hutchinson M.I."/>
            <person name="Powell A.J."/>
            <person name="Barry K."/>
            <person name="Miller A.N."/>
            <person name="Grigoriev I.V."/>
            <person name="Debuchy R."/>
            <person name="Gladieux P."/>
            <person name="Thoren M.H."/>
            <person name="Johannesson H."/>
        </authorList>
    </citation>
    <scope>NUCLEOTIDE SEQUENCE</scope>
    <source>
        <strain evidence="2">PSN293</strain>
    </source>
</reference>
<accession>A0AAN7B369</accession>
<dbReference type="GO" id="GO:0005507">
    <property type="term" value="F:copper ion binding"/>
    <property type="evidence" value="ECO:0007669"/>
    <property type="project" value="InterPro"/>
</dbReference>
<dbReference type="EMBL" id="MU858158">
    <property type="protein sequence ID" value="KAK4211086.1"/>
    <property type="molecule type" value="Genomic_DNA"/>
</dbReference>
<organism evidence="2 3">
    <name type="scientific">Rhypophila decipiens</name>
    <dbReference type="NCBI Taxonomy" id="261697"/>
    <lineage>
        <taxon>Eukaryota</taxon>
        <taxon>Fungi</taxon>
        <taxon>Dikarya</taxon>
        <taxon>Ascomycota</taxon>
        <taxon>Pezizomycotina</taxon>
        <taxon>Sordariomycetes</taxon>
        <taxon>Sordariomycetidae</taxon>
        <taxon>Sordariales</taxon>
        <taxon>Naviculisporaceae</taxon>
        <taxon>Rhypophila</taxon>
    </lineage>
</organism>
<evidence type="ECO:0000313" key="3">
    <source>
        <dbReference type="Proteomes" id="UP001301769"/>
    </source>
</evidence>
<dbReference type="Gene3D" id="2.70.98.20">
    <property type="entry name" value="Copper amine oxidase, catalytic domain"/>
    <property type="match status" value="1"/>
</dbReference>
<name>A0AAN7B369_9PEZI</name>
<dbReference type="GO" id="GO:0048038">
    <property type="term" value="F:quinone binding"/>
    <property type="evidence" value="ECO:0007669"/>
    <property type="project" value="InterPro"/>
</dbReference>
<evidence type="ECO:0000256" key="1">
    <source>
        <dbReference type="SAM" id="SignalP"/>
    </source>
</evidence>
<dbReference type="Proteomes" id="UP001301769">
    <property type="component" value="Unassembled WGS sequence"/>
</dbReference>
<dbReference type="AlphaFoldDB" id="A0AAN7B369"/>
<dbReference type="GO" id="GO:0008131">
    <property type="term" value="F:primary methylamine oxidase activity"/>
    <property type="evidence" value="ECO:0007669"/>
    <property type="project" value="InterPro"/>
</dbReference>
<feature type="signal peptide" evidence="1">
    <location>
        <begin position="1"/>
        <end position="18"/>
    </location>
</feature>
<evidence type="ECO:0000313" key="2">
    <source>
        <dbReference type="EMBL" id="KAK4211086.1"/>
    </source>
</evidence>
<dbReference type="SUPFAM" id="SSF49998">
    <property type="entry name" value="Amine oxidase catalytic domain"/>
    <property type="match status" value="1"/>
</dbReference>
<keyword evidence="1" id="KW-0732">Signal</keyword>